<evidence type="ECO:0000313" key="4">
    <source>
        <dbReference type="Proteomes" id="UP001151760"/>
    </source>
</evidence>
<evidence type="ECO:0000256" key="1">
    <source>
        <dbReference type="SAM" id="Coils"/>
    </source>
</evidence>
<dbReference type="PANTHER" id="PTHR33223:SF11">
    <property type="entry name" value="ELEMENT PROTEIN, PUTATIVE-RELATED"/>
    <property type="match status" value="1"/>
</dbReference>
<proteinExistence type="predicted"/>
<sequence>MRVLREDTFSGNKNGDAYEHVERILDIVSLFNILGVTHDTVMLRVFPITLTRAAKRWVDKLSPRTINTWDLLKNAIIQRYCPPSKIAKQLEEIHNFKQKGDETLYQAWERRMSHDSSVRIAAITNKLDSLGRDMKKLEENVHVIQVECENYRGYHLNKECQLHEEVKSVEEVKYGEFRRTFPNNNRNGARYRVENLETQIEQQAKDYKVRAANEVPDLSVGQCKTIFANNEETTDEASSKGTIKL</sequence>
<comment type="caution">
    <text evidence="3">The sequence shown here is derived from an EMBL/GenBank/DDBJ whole genome shotgun (WGS) entry which is preliminary data.</text>
</comment>
<keyword evidence="1" id="KW-0175">Coiled coil</keyword>
<dbReference type="Pfam" id="PF03732">
    <property type="entry name" value="Retrotrans_gag"/>
    <property type="match status" value="1"/>
</dbReference>
<dbReference type="PANTHER" id="PTHR33223">
    <property type="entry name" value="CCHC-TYPE DOMAIN-CONTAINING PROTEIN"/>
    <property type="match status" value="1"/>
</dbReference>
<accession>A0ABQ4XHI7</accession>
<dbReference type="Proteomes" id="UP001151760">
    <property type="component" value="Unassembled WGS sequence"/>
</dbReference>
<evidence type="ECO:0000313" key="3">
    <source>
        <dbReference type="EMBL" id="GJS64413.1"/>
    </source>
</evidence>
<dbReference type="InterPro" id="IPR005162">
    <property type="entry name" value="Retrotrans_gag_dom"/>
</dbReference>
<reference evidence="3" key="2">
    <citation type="submission" date="2022-01" db="EMBL/GenBank/DDBJ databases">
        <authorList>
            <person name="Yamashiro T."/>
            <person name="Shiraishi A."/>
            <person name="Satake H."/>
            <person name="Nakayama K."/>
        </authorList>
    </citation>
    <scope>NUCLEOTIDE SEQUENCE</scope>
</reference>
<dbReference type="EMBL" id="BQNB010009503">
    <property type="protein sequence ID" value="GJS64413.1"/>
    <property type="molecule type" value="Genomic_DNA"/>
</dbReference>
<keyword evidence="4" id="KW-1185">Reference proteome</keyword>
<feature type="domain" description="Retrotransposon gag" evidence="2">
    <location>
        <begin position="45"/>
        <end position="110"/>
    </location>
</feature>
<protein>
    <recommendedName>
        <fullName evidence="2">Retrotransposon gag domain-containing protein</fullName>
    </recommendedName>
</protein>
<organism evidence="3 4">
    <name type="scientific">Tanacetum coccineum</name>
    <dbReference type="NCBI Taxonomy" id="301880"/>
    <lineage>
        <taxon>Eukaryota</taxon>
        <taxon>Viridiplantae</taxon>
        <taxon>Streptophyta</taxon>
        <taxon>Embryophyta</taxon>
        <taxon>Tracheophyta</taxon>
        <taxon>Spermatophyta</taxon>
        <taxon>Magnoliopsida</taxon>
        <taxon>eudicotyledons</taxon>
        <taxon>Gunneridae</taxon>
        <taxon>Pentapetalae</taxon>
        <taxon>asterids</taxon>
        <taxon>campanulids</taxon>
        <taxon>Asterales</taxon>
        <taxon>Asteraceae</taxon>
        <taxon>Asteroideae</taxon>
        <taxon>Anthemideae</taxon>
        <taxon>Anthemidinae</taxon>
        <taxon>Tanacetum</taxon>
    </lineage>
</organism>
<feature type="coiled-coil region" evidence="1">
    <location>
        <begin position="120"/>
        <end position="147"/>
    </location>
</feature>
<evidence type="ECO:0000259" key="2">
    <source>
        <dbReference type="Pfam" id="PF03732"/>
    </source>
</evidence>
<name>A0ABQ4XHI7_9ASTR</name>
<gene>
    <name evidence="3" type="ORF">Tco_0678977</name>
</gene>
<reference evidence="3" key="1">
    <citation type="journal article" date="2022" name="Int. J. Mol. Sci.">
        <title>Draft Genome of Tanacetum Coccineum: Genomic Comparison of Closely Related Tanacetum-Family Plants.</title>
        <authorList>
            <person name="Yamashiro T."/>
            <person name="Shiraishi A."/>
            <person name="Nakayama K."/>
            <person name="Satake H."/>
        </authorList>
    </citation>
    <scope>NUCLEOTIDE SEQUENCE</scope>
</reference>